<proteinExistence type="inferred from homology"/>
<dbReference type="SUPFAM" id="SSF52540">
    <property type="entry name" value="P-loop containing nucleoside triphosphate hydrolases"/>
    <property type="match status" value="1"/>
</dbReference>
<reference evidence="7 8" key="1">
    <citation type="submission" date="2022-12" db="EMBL/GenBank/DDBJ databases">
        <title>Chromosome-scale assembly of the Ensete ventricosum genome.</title>
        <authorList>
            <person name="Dussert Y."/>
            <person name="Stocks J."/>
            <person name="Wendawek A."/>
            <person name="Woldeyes F."/>
            <person name="Nichols R.A."/>
            <person name="Borrell J.S."/>
        </authorList>
    </citation>
    <scope>NUCLEOTIDE SEQUENCE [LARGE SCALE GENOMIC DNA]</scope>
    <source>
        <strain evidence="8">cv. Maze</strain>
        <tissue evidence="7">Seeds</tissue>
    </source>
</reference>
<dbReference type="Pfam" id="PF25568">
    <property type="entry name" value="AAA_lid_At3g28540"/>
    <property type="match status" value="1"/>
</dbReference>
<dbReference type="Pfam" id="PF00004">
    <property type="entry name" value="AAA"/>
    <property type="match status" value="1"/>
</dbReference>
<dbReference type="InterPro" id="IPR003959">
    <property type="entry name" value="ATPase_AAA_core"/>
</dbReference>
<accession>A0AAV8RC81</accession>
<keyword evidence="8" id="KW-1185">Reference proteome</keyword>
<dbReference type="CDD" id="cd19510">
    <property type="entry name" value="RecA-like_BCS1"/>
    <property type="match status" value="1"/>
</dbReference>
<comment type="similarity">
    <text evidence="2">Belongs to the AAA ATPase family. BCS1 subfamily.</text>
</comment>
<evidence type="ECO:0000313" key="8">
    <source>
        <dbReference type="Proteomes" id="UP001222027"/>
    </source>
</evidence>
<dbReference type="InterPro" id="IPR050747">
    <property type="entry name" value="Mitochondrial_chaperone_BCS1"/>
</dbReference>
<evidence type="ECO:0000256" key="3">
    <source>
        <dbReference type="ARBA" id="ARBA00022842"/>
    </source>
</evidence>
<dbReference type="InterPro" id="IPR003960">
    <property type="entry name" value="ATPase_AAA_CS"/>
</dbReference>
<dbReference type="InterPro" id="IPR058017">
    <property type="entry name" value="At3g28540-like_C"/>
</dbReference>
<evidence type="ECO:0000256" key="5">
    <source>
        <dbReference type="RuleBase" id="RU003651"/>
    </source>
</evidence>
<dbReference type="GO" id="GO:0005524">
    <property type="term" value="F:ATP binding"/>
    <property type="evidence" value="ECO:0007669"/>
    <property type="project" value="UniProtKB-KW"/>
</dbReference>
<dbReference type="GO" id="GO:0006950">
    <property type="term" value="P:response to stress"/>
    <property type="evidence" value="ECO:0007669"/>
    <property type="project" value="UniProtKB-ARBA"/>
</dbReference>
<evidence type="ECO:0000313" key="7">
    <source>
        <dbReference type="EMBL" id="KAJ8500311.1"/>
    </source>
</evidence>
<evidence type="ECO:0000256" key="2">
    <source>
        <dbReference type="ARBA" id="ARBA00007448"/>
    </source>
</evidence>
<dbReference type="Gene3D" id="6.10.280.40">
    <property type="match status" value="1"/>
</dbReference>
<dbReference type="AlphaFoldDB" id="A0AAV8RC81"/>
<dbReference type="Pfam" id="PF14363">
    <property type="entry name" value="AAA_assoc"/>
    <property type="match status" value="1"/>
</dbReference>
<dbReference type="SMART" id="SM00382">
    <property type="entry name" value="AAA"/>
    <property type="match status" value="1"/>
</dbReference>
<feature type="domain" description="AAA+ ATPase" evidence="6">
    <location>
        <begin position="231"/>
        <end position="377"/>
    </location>
</feature>
<gene>
    <name evidence="7" type="ORF">OPV22_010863</name>
</gene>
<keyword evidence="5" id="KW-0067">ATP-binding</keyword>
<evidence type="ECO:0000256" key="4">
    <source>
        <dbReference type="ARBA" id="ARBA00049360"/>
    </source>
</evidence>
<dbReference type="Gene3D" id="3.40.50.300">
    <property type="entry name" value="P-loop containing nucleotide triphosphate hydrolases"/>
    <property type="match status" value="1"/>
</dbReference>
<keyword evidence="5" id="KW-0547">Nucleotide-binding</keyword>
<organism evidence="7 8">
    <name type="scientific">Ensete ventricosum</name>
    <name type="common">Abyssinian banana</name>
    <name type="synonym">Musa ensete</name>
    <dbReference type="NCBI Taxonomy" id="4639"/>
    <lineage>
        <taxon>Eukaryota</taxon>
        <taxon>Viridiplantae</taxon>
        <taxon>Streptophyta</taxon>
        <taxon>Embryophyta</taxon>
        <taxon>Tracheophyta</taxon>
        <taxon>Spermatophyta</taxon>
        <taxon>Magnoliopsida</taxon>
        <taxon>Liliopsida</taxon>
        <taxon>Zingiberales</taxon>
        <taxon>Musaceae</taxon>
        <taxon>Ensete</taxon>
    </lineage>
</organism>
<comment type="catalytic activity">
    <reaction evidence="4">
        <text>ATP + H2O = ADP + phosphate + H(+)</text>
        <dbReference type="Rhea" id="RHEA:13065"/>
        <dbReference type="ChEBI" id="CHEBI:15377"/>
        <dbReference type="ChEBI" id="CHEBI:15378"/>
        <dbReference type="ChEBI" id="CHEBI:30616"/>
        <dbReference type="ChEBI" id="CHEBI:43474"/>
        <dbReference type="ChEBI" id="CHEBI:456216"/>
    </reaction>
</comment>
<name>A0AAV8RC81_ENSVE</name>
<dbReference type="InterPro" id="IPR003593">
    <property type="entry name" value="AAA+_ATPase"/>
</dbReference>
<comment type="cofactor">
    <cofactor evidence="1">
        <name>Mg(2+)</name>
        <dbReference type="ChEBI" id="CHEBI:18420"/>
    </cofactor>
</comment>
<dbReference type="InterPro" id="IPR027417">
    <property type="entry name" value="P-loop_NTPase"/>
</dbReference>
<dbReference type="PROSITE" id="PS00674">
    <property type="entry name" value="AAA"/>
    <property type="match status" value="1"/>
</dbReference>
<evidence type="ECO:0000256" key="1">
    <source>
        <dbReference type="ARBA" id="ARBA00001946"/>
    </source>
</evidence>
<dbReference type="PANTHER" id="PTHR23070">
    <property type="entry name" value="BCS1 AAA-TYPE ATPASE"/>
    <property type="match status" value="1"/>
</dbReference>
<dbReference type="Proteomes" id="UP001222027">
    <property type="component" value="Unassembled WGS sequence"/>
</dbReference>
<protein>
    <recommendedName>
        <fullName evidence="6">AAA+ ATPase domain-containing protein</fullName>
    </recommendedName>
</protein>
<dbReference type="GO" id="GO:0016887">
    <property type="term" value="F:ATP hydrolysis activity"/>
    <property type="evidence" value="ECO:0007669"/>
    <property type="project" value="InterPro"/>
</dbReference>
<comment type="caution">
    <text evidence="7">The sequence shown here is derived from an EMBL/GenBank/DDBJ whole genome shotgun (WGS) entry which is preliminary data.</text>
</comment>
<dbReference type="InterPro" id="IPR025753">
    <property type="entry name" value="AAA_N_dom"/>
</dbReference>
<keyword evidence="3" id="KW-0460">Magnesium</keyword>
<dbReference type="EMBL" id="JAQQAF010000003">
    <property type="protein sequence ID" value="KAJ8500311.1"/>
    <property type="molecule type" value="Genomic_DNA"/>
</dbReference>
<evidence type="ECO:0000259" key="6">
    <source>
        <dbReference type="SMART" id="SM00382"/>
    </source>
</evidence>
<sequence length="457" mass="52871">MSLLNSFIMLGIVGMVNKLPAILHLLYHRFEMWWFSEMQITISQEDKDWHSNSKVFSAVQTYLSTRSADEARRLKAYGSYFGHHLMLTLDDGQHTTDVFTPKVDDDGKKKAKTIKVRWTYYCWDDIGTSRRGYDEKKFYKLRFSARHRSVVLNQYLVYIMERSREIEQNNRERNLYTNTMSRDRNWTQVVFKHPATFATLAMDPKKKQEIMNDLETFSKSRDYYAKLGKTWKRGYLLYGPPGSGKSTMIACMANFLEYNVYDLELTAISDNTELRRLIVNTGSKSIIVIEDIDCSIHLSGTRETEGVSHNNDEEKKTADSGQSKVTLSGLLNFLDGLWAACGGERLIVFTTNHLEKLDPALVRRGRMDMHIELGYCSFEAFKVLAKNFLEVEEHPLFEKVKELLEKVQITPADVAEQLMPKKLLADDQASRCLERLVHTLQNAIKDGRKEEEKTDAM</sequence>